<reference evidence="6 7" key="1">
    <citation type="journal article" date="2015" name="Emerg. Microbes Infect.">
        <title>Characterization of 17 strains belonging to the Mycobacterium simiae complex and description of Mycobacterium paraense sp. nov.</title>
        <authorList>
            <person name="Fusco da Costa A.R."/>
            <person name="Fedrizzi T."/>
            <person name="Lopes M.L."/>
            <person name="Pecorari M."/>
            <person name="Oliveira da Costa W.L."/>
            <person name="Giacobazzi E."/>
            <person name="da Costa Bahia J.R."/>
            <person name="De Sanctis V."/>
            <person name="Batista Lima K.V."/>
            <person name="Bertorelli R."/>
            <person name="Grottola A."/>
            <person name="Fabio A."/>
            <person name="Mariottini A."/>
            <person name="Ferretti P."/>
            <person name="Di Leva F."/>
            <person name="Fregni Serpini G."/>
            <person name="Tagliazucchi S."/>
            <person name="Rumpianesi F."/>
            <person name="Jousson O."/>
            <person name="Segata N."/>
            <person name="Tortoli E."/>
        </authorList>
    </citation>
    <scope>NUCLEOTIDE SEQUENCE [LARGE SCALE GENOMIC DNA]</scope>
    <source>
        <strain evidence="4 7">FI-07156</strain>
        <strain evidence="5 6">IEC33</strain>
    </source>
</reference>
<dbReference type="EMBL" id="LQPK01000034">
    <property type="protein sequence ID" value="ORW28122.1"/>
    <property type="molecule type" value="Genomic_DNA"/>
</dbReference>
<dbReference type="InterPro" id="IPR028098">
    <property type="entry name" value="Glyco_trans_4-like_N"/>
</dbReference>
<comment type="caution">
    <text evidence="5">The sequence shown here is derived from an EMBL/GenBank/DDBJ whole genome shotgun (WGS) entry which is preliminary data.</text>
</comment>
<reference evidence="4" key="3">
    <citation type="submission" date="2016-01" db="EMBL/GenBank/DDBJ databases">
        <authorList>
            <person name="Ana R.F.D.C."/>
            <person name="Tarcisio F."/>
            <person name="Maria L.L."/>
            <person name="Monica P."/>
            <person name="Wana L.O.D.C."/>
            <person name="Elisabetta G."/>
            <person name="Jeann R.D.C.B."/>
            <person name="Veronica D.S."/>
            <person name="Karla V.B.L."/>
            <person name="Roberto B."/>
            <person name="Antonella G."/>
            <person name="Anna F."/>
            <person name="Alessandro M."/>
            <person name="Pamela F."/>
            <person name="Francesca D.L."/>
            <person name="Giulia F.S."/>
            <person name="Sara T."/>
            <person name="Fabio R."/>
            <person name="Olivier J."/>
            <person name="Nicola S."/>
            <person name="Enrico T."/>
        </authorList>
    </citation>
    <scope>NUCLEOTIDE SEQUENCE</scope>
    <source>
        <strain evidence="4">FI-07156</strain>
    </source>
</reference>
<dbReference type="Pfam" id="PF13692">
    <property type="entry name" value="Glyco_trans_1_4"/>
    <property type="match status" value="1"/>
</dbReference>
<evidence type="ECO:0000313" key="7">
    <source>
        <dbReference type="Proteomes" id="UP000193801"/>
    </source>
</evidence>
<gene>
    <name evidence="5" type="ORF">AWB90_20950</name>
    <name evidence="4" type="ORF">AWB91_02400</name>
</gene>
<evidence type="ECO:0000313" key="4">
    <source>
        <dbReference type="EMBL" id="ORW28122.1"/>
    </source>
</evidence>
<keyword evidence="2 5" id="KW-0808">Transferase</keyword>
<evidence type="ECO:0000259" key="3">
    <source>
        <dbReference type="Pfam" id="PF13439"/>
    </source>
</evidence>
<name>A0A1X2A6T7_9MYCO</name>
<evidence type="ECO:0000256" key="1">
    <source>
        <dbReference type="ARBA" id="ARBA00022676"/>
    </source>
</evidence>
<dbReference type="PANTHER" id="PTHR12526">
    <property type="entry name" value="GLYCOSYLTRANSFERASE"/>
    <property type="match status" value="1"/>
</dbReference>
<dbReference type="STRING" id="767916.AWB91_02400"/>
<evidence type="ECO:0000313" key="5">
    <source>
        <dbReference type="EMBL" id="ORW41843.1"/>
    </source>
</evidence>
<keyword evidence="1" id="KW-0328">Glycosyltransferase</keyword>
<dbReference type="GO" id="GO:0016757">
    <property type="term" value="F:glycosyltransferase activity"/>
    <property type="evidence" value="ECO:0007669"/>
    <property type="project" value="UniProtKB-KW"/>
</dbReference>
<keyword evidence="7" id="KW-1185">Reference proteome</keyword>
<dbReference type="PANTHER" id="PTHR12526:SF595">
    <property type="entry name" value="BLL5217 PROTEIN"/>
    <property type="match status" value="1"/>
</dbReference>
<dbReference type="OrthoDB" id="9809227at2"/>
<proteinExistence type="predicted"/>
<evidence type="ECO:0000256" key="2">
    <source>
        <dbReference type="ARBA" id="ARBA00022679"/>
    </source>
</evidence>
<dbReference type="Proteomes" id="UP000193285">
    <property type="component" value="Unassembled WGS sequence"/>
</dbReference>
<dbReference type="CDD" id="cd03802">
    <property type="entry name" value="GT4_AviGT4-like"/>
    <property type="match status" value="1"/>
</dbReference>
<dbReference type="SUPFAM" id="SSF53756">
    <property type="entry name" value="UDP-Glycosyltransferase/glycogen phosphorylase"/>
    <property type="match status" value="1"/>
</dbReference>
<accession>A0A1X2A6T7</accession>
<feature type="domain" description="Glycosyltransferase subfamily 4-like N-terminal" evidence="3">
    <location>
        <begin position="18"/>
        <end position="158"/>
    </location>
</feature>
<reference evidence="5" key="2">
    <citation type="submission" date="2016-01" db="EMBL/GenBank/DDBJ databases">
        <authorList>
            <person name="Oliw E.H."/>
        </authorList>
    </citation>
    <scope>NUCLEOTIDE SEQUENCE</scope>
    <source>
        <strain evidence="5">IEC33</strain>
    </source>
</reference>
<dbReference type="Proteomes" id="UP000193801">
    <property type="component" value="Unassembled WGS sequence"/>
</dbReference>
<evidence type="ECO:0000313" key="6">
    <source>
        <dbReference type="Proteomes" id="UP000193285"/>
    </source>
</evidence>
<organism evidence="5 6">
    <name type="scientific">Mycobacterium paraense</name>
    <dbReference type="NCBI Taxonomy" id="767916"/>
    <lineage>
        <taxon>Bacteria</taxon>
        <taxon>Bacillati</taxon>
        <taxon>Actinomycetota</taxon>
        <taxon>Actinomycetes</taxon>
        <taxon>Mycobacteriales</taxon>
        <taxon>Mycobacteriaceae</taxon>
        <taxon>Mycobacterium</taxon>
        <taxon>Mycobacterium simiae complex</taxon>
    </lineage>
</organism>
<sequence>MKIGLLAPPWAAVPPPGYGGTESVVCGLAQGLTAAGHEVVLFATGDSTAPVPIVYAMASANWDRIGHGEVELPHVMRGYEALAGCDIIHDHTLLGPAWALATGYDRVVTTCHGPFSGELRAIYRGYGKRLPVVAISHDQASHAPEIAVERVIHHGLDPGEYPQGGGDGDYLLFLGRMTPDKGVREAVLAARAAGAPLIIAAKNREPAERAYFTEEIEPLLTDDIEVRGEVTGDAKLGLLGAAKALLNPIQWAEPFGLVMIEAMACGTPVIACPNGAAPEIVDAGRTGFLCSDSADLVRAIHRVQELERAACRAAVIQRFSTARMIDDHLALYREMVAR</sequence>
<protein>
    <submittedName>
        <fullName evidence="5">Glycosyl transferase family 1</fullName>
    </submittedName>
</protein>
<dbReference type="Pfam" id="PF13439">
    <property type="entry name" value="Glyco_transf_4"/>
    <property type="match status" value="1"/>
</dbReference>
<dbReference type="AlphaFoldDB" id="A0A1X2A6T7"/>
<dbReference type="EMBL" id="LQPN01000063">
    <property type="protein sequence ID" value="ORW41843.1"/>
    <property type="molecule type" value="Genomic_DNA"/>
</dbReference>
<dbReference type="Gene3D" id="3.40.50.2000">
    <property type="entry name" value="Glycogen Phosphorylase B"/>
    <property type="match status" value="2"/>
</dbReference>